<dbReference type="EMBL" id="FMXB01000017">
    <property type="protein sequence ID" value="SDA64979.1"/>
    <property type="molecule type" value="Genomic_DNA"/>
</dbReference>
<dbReference type="Proteomes" id="UP000323439">
    <property type="component" value="Unassembled WGS sequence"/>
</dbReference>
<keyword evidence="1" id="KW-1133">Transmembrane helix</keyword>
<gene>
    <name evidence="2" type="ORF">SAMN02910315_01932</name>
</gene>
<protein>
    <submittedName>
        <fullName evidence="2">Uncharacterized protein</fullName>
    </submittedName>
</protein>
<keyword evidence="1" id="KW-0812">Transmembrane</keyword>
<sequence>MSKTCPNCGVNSPDNAKFCIECAHDLTDVPIIKDEVNPKSTNGNGLKLGSIALIVIALIVIIAAGFFIFGSGDDSQPEENIQITFDEVTVTDFTSSGKIYYNYFVKGFITNIPKDCDGYMLKTIYCDSQGRELTSTVEKLSSFKDNEKYDFSSTISFYQTQNYLDVNHVSVQLIKDNVFIKEFNSTMSTNKLTSNATA</sequence>
<keyword evidence="1" id="KW-0472">Membrane</keyword>
<accession>A0A1G5X3I1</accession>
<reference evidence="2 3" key="1">
    <citation type="submission" date="2016-10" db="EMBL/GenBank/DDBJ databases">
        <authorList>
            <person name="Varghese N."/>
            <person name="Submissions S."/>
        </authorList>
    </citation>
    <scope>NUCLEOTIDE SEQUENCE [LARGE SCALE GENOMIC DNA]</scope>
    <source>
        <strain evidence="2 3">DSM 16643</strain>
    </source>
</reference>
<keyword evidence="3" id="KW-1185">Reference proteome</keyword>
<evidence type="ECO:0000313" key="3">
    <source>
        <dbReference type="Proteomes" id="UP000323439"/>
    </source>
</evidence>
<organism evidence="2 3">
    <name type="scientific">Methanobrevibacter millerae</name>
    <dbReference type="NCBI Taxonomy" id="230361"/>
    <lineage>
        <taxon>Archaea</taxon>
        <taxon>Methanobacteriati</taxon>
        <taxon>Methanobacteriota</taxon>
        <taxon>Methanomada group</taxon>
        <taxon>Methanobacteria</taxon>
        <taxon>Methanobacteriales</taxon>
        <taxon>Methanobacteriaceae</taxon>
        <taxon>Methanobrevibacter</taxon>
    </lineage>
</organism>
<dbReference type="RefSeq" id="WP_149732435.1">
    <property type="nucleotide sequence ID" value="NZ_FMXB01000017.1"/>
</dbReference>
<dbReference type="AlphaFoldDB" id="A0A1G5X3I1"/>
<feature type="transmembrane region" description="Helical" evidence="1">
    <location>
        <begin position="48"/>
        <end position="69"/>
    </location>
</feature>
<evidence type="ECO:0000313" key="2">
    <source>
        <dbReference type="EMBL" id="SDA64979.1"/>
    </source>
</evidence>
<proteinExistence type="predicted"/>
<dbReference type="OrthoDB" id="44268at2157"/>
<name>A0A1G5X3I1_9EURY</name>
<evidence type="ECO:0000256" key="1">
    <source>
        <dbReference type="SAM" id="Phobius"/>
    </source>
</evidence>